<evidence type="ECO:0000313" key="2">
    <source>
        <dbReference type="Proteomes" id="UP000800041"/>
    </source>
</evidence>
<keyword evidence="2" id="KW-1185">Reference proteome</keyword>
<dbReference type="EMBL" id="ML977156">
    <property type="protein sequence ID" value="KAF1986671.1"/>
    <property type="molecule type" value="Genomic_DNA"/>
</dbReference>
<proteinExistence type="predicted"/>
<evidence type="ECO:0000313" key="1">
    <source>
        <dbReference type="EMBL" id="KAF1986671.1"/>
    </source>
</evidence>
<sequence length="64" mass="7050">MPFLVSEGFVATPQERVSMLDIPYSVWVVCGCADKVLKVLERVLCPAEELIGTTHTLRGSSTLR</sequence>
<organism evidence="1 2">
    <name type="scientific">Aulographum hederae CBS 113979</name>
    <dbReference type="NCBI Taxonomy" id="1176131"/>
    <lineage>
        <taxon>Eukaryota</taxon>
        <taxon>Fungi</taxon>
        <taxon>Dikarya</taxon>
        <taxon>Ascomycota</taxon>
        <taxon>Pezizomycotina</taxon>
        <taxon>Dothideomycetes</taxon>
        <taxon>Pleosporomycetidae</taxon>
        <taxon>Aulographales</taxon>
        <taxon>Aulographaceae</taxon>
    </lineage>
</organism>
<dbReference type="Proteomes" id="UP000800041">
    <property type="component" value="Unassembled WGS sequence"/>
</dbReference>
<dbReference type="AlphaFoldDB" id="A0A6G1H0D9"/>
<name>A0A6G1H0D9_9PEZI</name>
<reference evidence="1" key="1">
    <citation type="journal article" date="2020" name="Stud. Mycol.">
        <title>101 Dothideomycetes genomes: a test case for predicting lifestyles and emergence of pathogens.</title>
        <authorList>
            <person name="Haridas S."/>
            <person name="Albert R."/>
            <person name="Binder M."/>
            <person name="Bloem J."/>
            <person name="Labutti K."/>
            <person name="Salamov A."/>
            <person name="Andreopoulos B."/>
            <person name="Baker S."/>
            <person name="Barry K."/>
            <person name="Bills G."/>
            <person name="Bluhm B."/>
            <person name="Cannon C."/>
            <person name="Castanera R."/>
            <person name="Culley D."/>
            <person name="Daum C."/>
            <person name="Ezra D."/>
            <person name="Gonzalez J."/>
            <person name="Henrissat B."/>
            <person name="Kuo A."/>
            <person name="Liang C."/>
            <person name="Lipzen A."/>
            <person name="Lutzoni F."/>
            <person name="Magnuson J."/>
            <person name="Mondo S."/>
            <person name="Nolan M."/>
            <person name="Ohm R."/>
            <person name="Pangilinan J."/>
            <person name="Park H.-J."/>
            <person name="Ramirez L."/>
            <person name="Alfaro M."/>
            <person name="Sun H."/>
            <person name="Tritt A."/>
            <person name="Yoshinaga Y."/>
            <person name="Zwiers L.-H."/>
            <person name="Turgeon B."/>
            <person name="Goodwin S."/>
            <person name="Spatafora J."/>
            <person name="Crous P."/>
            <person name="Grigoriev I."/>
        </authorList>
    </citation>
    <scope>NUCLEOTIDE SEQUENCE</scope>
    <source>
        <strain evidence="1">CBS 113979</strain>
    </source>
</reference>
<gene>
    <name evidence="1" type="ORF">K402DRAFT_393747</name>
</gene>
<accession>A0A6G1H0D9</accession>
<protein>
    <submittedName>
        <fullName evidence="1">Uncharacterized protein</fullName>
    </submittedName>
</protein>